<protein>
    <submittedName>
        <fullName evidence="4">Glycoside hydrolase family 79 protein</fullName>
    </submittedName>
</protein>
<dbReference type="STRING" id="1353009.A0A1Y2ID20"/>
<feature type="chain" id="PRO_5012011158" evidence="2">
    <location>
        <begin position="32"/>
        <end position="598"/>
    </location>
</feature>
<dbReference type="GO" id="GO:0016787">
    <property type="term" value="F:hydrolase activity"/>
    <property type="evidence" value="ECO:0007669"/>
    <property type="project" value="UniProtKB-KW"/>
</dbReference>
<dbReference type="PANTHER" id="PTHR36183">
    <property type="entry name" value="BETA-GLUCURONIDASE"/>
    <property type="match status" value="1"/>
</dbReference>
<dbReference type="PANTHER" id="PTHR36183:SF2">
    <property type="entry name" value="BETA-GLUCURONIDASE C-TERMINAL DOMAIN-CONTAINING PROTEIN"/>
    <property type="match status" value="1"/>
</dbReference>
<name>A0A1Y2ID20_TRAC3</name>
<evidence type="ECO:0000313" key="4">
    <source>
        <dbReference type="EMBL" id="OSC98987.1"/>
    </source>
</evidence>
<dbReference type="Gene3D" id="3.20.20.80">
    <property type="entry name" value="Glycosidases"/>
    <property type="match status" value="1"/>
</dbReference>
<reference evidence="4 5" key="1">
    <citation type="journal article" date="2015" name="Biotechnol. Biofuels">
        <title>Enhanced degradation of softwood versus hardwood by the white-rot fungus Pycnoporus coccineus.</title>
        <authorList>
            <person name="Couturier M."/>
            <person name="Navarro D."/>
            <person name="Chevret D."/>
            <person name="Henrissat B."/>
            <person name="Piumi F."/>
            <person name="Ruiz-Duenas F.J."/>
            <person name="Martinez A.T."/>
            <person name="Grigoriev I.V."/>
            <person name="Riley R."/>
            <person name="Lipzen A."/>
            <person name="Berrin J.G."/>
            <person name="Master E.R."/>
            <person name="Rosso M.N."/>
        </authorList>
    </citation>
    <scope>NUCLEOTIDE SEQUENCE [LARGE SCALE GENOMIC DNA]</scope>
    <source>
        <strain evidence="4 5">BRFM310</strain>
    </source>
</reference>
<gene>
    <name evidence="4" type="ORF">PYCCODRAFT_1374205</name>
</gene>
<dbReference type="Proteomes" id="UP000193067">
    <property type="component" value="Unassembled WGS sequence"/>
</dbReference>
<keyword evidence="4" id="KW-0378">Hydrolase</keyword>
<keyword evidence="2" id="KW-0732">Signal</keyword>
<dbReference type="Gene3D" id="2.60.40.1180">
    <property type="entry name" value="Golgi alpha-mannosidase II"/>
    <property type="match status" value="1"/>
</dbReference>
<dbReference type="SUPFAM" id="SSF51445">
    <property type="entry name" value="(Trans)glycosidases"/>
    <property type="match status" value="1"/>
</dbReference>
<proteinExistence type="predicted"/>
<accession>A0A1Y2ID20</accession>
<feature type="signal peptide" evidence="2">
    <location>
        <begin position="1"/>
        <end position="31"/>
    </location>
</feature>
<keyword evidence="5" id="KW-1185">Reference proteome</keyword>
<feature type="region of interest" description="Disordered" evidence="1">
    <location>
        <begin position="541"/>
        <end position="574"/>
    </location>
</feature>
<organism evidence="4 5">
    <name type="scientific">Trametes coccinea (strain BRFM310)</name>
    <name type="common">Pycnoporus coccineus</name>
    <dbReference type="NCBI Taxonomy" id="1353009"/>
    <lineage>
        <taxon>Eukaryota</taxon>
        <taxon>Fungi</taxon>
        <taxon>Dikarya</taxon>
        <taxon>Basidiomycota</taxon>
        <taxon>Agaricomycotina</taxon>
        <taxon>Agaricomycetes</taxon>
        <taxon>Polyporales</taxon>
        <taxon>Polyporaceae</taxon>
        <taxon>Trametes</taxon>
    </lineage>
</organism>
<feature type="domain" description="Beta-glucuronidase C-terminal" evidence="3">
    <location>
        <begin position="425"/>
        <end position="529"/>
    </location>
</feature>
<evidence type="ECO:0000256" key="2">
    <source>
        <dbReference type="SAM" id="SignalP"/>
    </source>
</evidence>
<dbReference type="Pfam" id="PF16862">
    <property type="entry name" value="Glyco_hydro_79C"/>
    <property type="match status" value="1"/>
</dbReference>
<evidence type="ECO:0000313" key="5">
    <source>
        <dbReference type="Proteomes" id="UP000193067"/>
    </source>
</evidence>
<dbReference type="EMBL" id="KZ084132">
    <property type="protein sequence ID" value="OSC98987.1"/>
    <property type="molecule type" value="Genomic_DNA"/>
</dbReference>
<sequence>MANTTRFSRPCAALVHLLCFALPLLTQTALAAIAVSPPSSPPADNANVVYSNFLGISLELSFINYYFGNSTDQIPQPVIKYLSTLQSRASGQPVRLRLGGNSMDSSTYVPDQQQIIQFTDPNANSNDQPVNYGPQLFEVMKGVSSAVGGAQYLVGLSLRTPNSTNIPLLAGDASKALGDDLDALLLGNEPDLYTAHGNRPGMANYSVYDYIGDYWTVFGNLQHTPQGDVLSEDKIAGPTICCFWDLASIIQSGWLDKFADRLKYITLQHYPQNNCQGKPQYGLDYYTAHANAVSLARWQEHGLQVIAASPNRKPILMDEFNSASCGGVDGISNTFAASLWTADYALQMAVVGYAGAYLHTRERGVTYNMFDPPDAVAGGAGAWTTNPSFYGMLPVAEALSSANGSRVVDLNVQNSMSDKSATVAGYAIYDGKADNVHSLVIFNFANASGATVDYSIDGKFVPSSSSSITIRYLTAPSVSEKTNIAWGGKTYAGVGDANPVDATFSSSVPDKNMSCSGGCTIQVPGPGLAVVFLGETPDFTNTSSSGNSTSGNGTSNGDPSSPASSNPANRSGSGASHIGVTGFELLSAIFAFAFALVL</sequence>
<evidence type="ECO:0000256" key="1">
    <source>
        <dbReference type="SAM" id="MobiDB-lite"/>
    </source>
</evidence>
<dbReference type="OrthoDB" id="2796951at2759"/>
<dbReference type="InterPro" id="IPR031728">
    <property type="entry name" value="GlcAase_C"/>
</dbReference>
<dbReference type="AlphaFoldDB" id="A0A1Y2ID20"/>
<dbReference type="InterPro" id="IPR052974">
    <property type="entry name" value="GH79_Enzymes"/>
</dbReference>
<dbReference type="InterPro" id="IPR013780">
    <property type="entry name" value="Glyco_hydro_b"/>
</dbReference>
<evidence type="ECO:0000259" key="3">
    <source>
        <dbReference type="Pfam" id="PF16862"/>
    </source>
</evidence>
<dbReference type="InterPro" id="IPR017853">
    <property type="entry name" value="GH"/>
</dbReference>